<dbReference type="Proteomes" id="UP001319865">
    <property type="component" value="Chromosome"/>
</dbReference>
<name>A0ABN6KT31_9FLAO</name>
<reference evidence="1 2" key="1">
    <citation type="journal article" date="2022" name="Int. J. Syst. Evol. Microbiol.">
        <title>Flavobacterium ammonificans sp. nov. and Flavobacterium ammoniigenes sp. nov., ammonifying bacteria isolated from surface river water.</title>
        <authorList>
            <person name="Watanabe K."/>
            <person name="Kitamura T."/>
            <person name="Ogata Y."/>
            <person name="Shindo C."/>
            <person name="Suda W."/>
        </authorList>
    </citation>
    <scope>NUCLEOTIDE SEQUENCE [LARGE SCALE GENOMIC DNA]</scope>
    <source>
        <strain evidence="1 2">GENT11</strain>
    </source>
</reference>
<evidence type="ECO:0000313" key="2">
    <source>
        <dbReference type="Proteomes" id="UP001319865"/>
    </source>
</evidence>
<dbReference type="Pfam" id="PF05635">
    <property type="entry name" value="23S_rRNA_IVP"/>
    <property type="match status" value="1"/>
</dbReference>
<organism evidence="1 2">
    <name type="scientific">Flavobacterium ammonificans</name>
    <dbReference type="NCBI Taxonomy" id="1751056"/>
    <lineage>
        <taxon>Bacteria</taxon>
        <taxon>Pseudomonadati</taxon>
        <taxon>Bacteroidota</taxon>
        <taxon>Flavobacteriia</taxon>
        <taxon>Flavobacteriales</taxon>
        <taxon>Flavobacteriaceae</taxon>
        <taxon>Flavobacterium</taxon>
    </lineage>
</organism>
<reference evidence="1 2" key="2">
    <citation type="journal article" date="2022" name="Microorganisms">
        <title>Complete Genome Sequences of Two Flavobacterium ammonificans Strains and a Flavobacterium ammoniigenes Strain of Ammonifying Bacterioplankton Isolated from Surface River Water.</title>
        <authorList>
            <person name="Suda W."/>
            <person name="Ogata Y."/>
            <person name="Shindo C."/>
            <person name="Watanabe K."/>
        </authorList>
    </citation>
    <scope>NUCLEOTIDE SEQUENCE [LARGE SCALE GENOMIC DNA]</scope>
    <source>
        <strain evidence="1 2">GENT11</strain>
    </source>
</reference>
<dbReference type="InterPro" id="IPR012657">
    <property type="entry name" value="23S_rRNA-intervening_sequence"/>
</dbReference>
<dbReference type="RefSeq" id="WP_229331006.1">
    <property type="nucleotide sequence ID" value="NZ_AP025183.1"/>
</dbReference>
<protein>
    <recommendedName>
        <fullName evidence="3">Four helix bundle protein</fullName>
    </recommendedName>
</protein>
<gene>
    <name evidence="1" type="ORF">GENT11_05910</name>
</gene>
<evidence type="ECO:0000313" key="1">
    <source>
        <dbReference type="EMBL" id="BDB52279.1"/>
    </source>
</evidence>
<evidence type="ECO:0008006" key="3">
    <source>
        <dbReference type="Google" id="ProtNLM"/>
    </source>
</evidence>
<dbReference type="SUPFAM" id="SSF158446">
    <property type="entry name" value="IVS-encoded protein-like"/>
    <property type="match status" value="1"/>
</dbReference>
<dbReference type="Gene3D" id="1.20.1440.60">
    <property type="entry name" value="23S rRNA-intervening sequence"/>
    <property type="match status" value="1"/>
</dbReference>
<proteinExistence type="predicted"/>
<dbReference type="PANTHER" id="PTHR38471">
    <property type="entry name" value="FOUR HELIX BUNDLE PROTEIN"/>
    <property type="match status" value="1"/>
</dbReference>
<dbReference type="PIRSF" id="PIRSF035652">
    <property type="entry name" value="CHP02436"/>
    <property type="match status" value="1"/>
</dbReference>
<dbReference type="PANTHER" id="PTHR38471:SF2">
    <property type="entry name" value="FOUR HELIX BUNDLE PROTEIN"/>
    <property type="match status" value="1"/>
</dbReference>
<dbReference type="EMBL" id="AP025183">
    <property type="protein sequence ID" value="BDB52279.1"/>
    <property type="molecule type" value="Genomic_DNA"/>
</dbReference>
<dbReference type="NCBIfam" id="TIGR02436">
    <property type="entry name" value="four helix bundle protein"/>
    <property type="match status" value="1"/>
</dbReference>
<accession>A0ABN6KT31</accession>
<sequence>MEVKENVIIKLTFQFALDIIKYSEGLQEGKKFVIANQLLKSGTSIGANIREAQNAESKADFIHKFKIAAKEIEETIYWLELCKFSNNYPNVDDLIEQVNNISRIVNKIIITSKQK</sequence>
<keyword evidence="2" id="KW-1185">Reference proteome</keyword>
<dbReference type="InterPro" id="IPR036583">
    <property type="entry name" value="23S_rRNA_IVS_sf"/>
</dbReference>